<evidence type="ECO:0000313" key="4">
    <source>
        <dbReference type="Proteomes" id="UP000259030"/>
    </source>
</evidence>
<dbReference type="Pfam" id="PF01337">
    <property type="entry name" value="Barstar"/>
    <property type="match status" value="1"/>
</dbReference>
<accession>A0A221SW74</accession>
<dbReference type="EMBL" id="CP021081">
    <property type="protein sequence ID" value="ASN80883.1"/>
    <property type="molecule type" value="Genomic_DNA"/>
</dbReference>
<dbReference type="STRING" id="317577.GCA_000419625_02394"/>
<dbReference type="Gene3D" id="3.30.370.10">
    <property type="entry name" value="Barstar-like"/>
    <property type="match status" value="1"/>
</dbReference>
<reference evidence="3 4" key="1">
    <citation type="submission" date="2017-05" db="EMBL/GenBank/DDBJ databases">
        <title>The complete genome sequence of Deinococcus ficus isolated from the rhizosphere of the Ficus religiosa L. in Taiwan.</title>
        <authorList>
            <person name="Wu K.-M."/>
            <person name="Liao T.-L."/>
            <person name="Liu Y.-M."/>
            <person name="Young C.-C."/>
            <person name="Tsai S.-F."/>
        </authorList>
    </citation>
    <scope>NUCLEOTIDE SEQUENCE [LARGE SCALE GENOMIC DNA]</scope>
    <source>
        <strain evidence="3 4">CC-FR2-10</strain>
    </source>
</reference>
<feature type="domain" description="Barstar (barnase inhibitor)" evidence="2">
    <location>
        <begin position="29"/>
        <end position="123"/>
    </location>
</feature>
<proteinExistence type="inferred from homology"/>
<gene>
    <name evidence="3" type="ORF">DFI_07620</name>
</gene>
<dbReference type="InterPro" id="IPR035905">
    <property type="entry name" value="Barstar-like_sf"/>
</dbReference>
<sequence length="133" mass="14950">MIQIFNGPPEGLQRAPHELRMLAAGHRVAVREVAFTGVHHKEGLMMAFLGGLALTDHFGRNWDALFDVLTDPGQFPRDLALVLCDYPYFRRKHARLAADLETVLLDAQARAAETGRRLWLLVQESDAHPDARL</sequence>
<name>A0A221SW74_9DEIO</name>
<evidence type="ECO:0000256" key="1">
    <source>
        <dbReference type="ARBA" id="ARBA00006845"/>
    </source>
</evidence>
<evidence type="ECO:0000259" key="2">
    <source>
        <dbReference type="Pfam" id="PF01337"/>
    </source>
</evidence>
<evidence type="ECO:0000313" key="3">
    <source>
        <dbReference type="EMBL" id="ASN80883.1"/>
    </source>
</evidence>
<protein>
    <submittedName>
        <fullName evidence="3">Nuclease inhibitor</fullName>
    </submittedName>
</protein>
<dbReference type="InterPro" id="IPR000468">
    <property type="entry name" value="Barstar"/>
</dbReference>
<dbReference type="RefSeq" id="WP_027461647.1">
    <property type="nucleotide sequence ID" value="NZ_BNAK01000008.1"/>
</dbReference>
<dbReference type="SUPFAM" id="SSF52038">
    <property type="entry name" value="Barstar-related"/>
    <property type="match status" value="1"/>
</dbReference>
<dbReference type="KEGG" id="dfc:DFI_07620"/>
<dbReference type="Proteomes" id="UP000259030">
    <property type="component" value="Chromosome"/>
</dbReference>
<keyword evidence="4" id="KW-1185">Reference proteome</keyword>
<dbReference type="AlphaFoldDB" id="A0A221SW74"/>
<organism evidence="3 4">
    <name type="scientific">Deinococcus ficus</name>
    <dbReference type="NCBI Taxonomy" id="317577"/>
    <lineage>
        <taxon>Bacteria</taxon>
        <taxon>Thermotogati</taxon>
        <taxon>Deinococcota</taxon>
        <taxon>Deinococci</taxon>
        <taxon>Deinococcales</taxon>
        <taxon>Deinococcaceae</taxon>
        <taxon>Deinococcus</taxon>
    </lineage>
</organism>
<comment type="similarity">
    <text evidence="1">Belongs to the barstar family.</text>
</comment>